<dbReference type="SUPFAM" id="SSF47336">
    <property type="entry name" value="ACP-like"/>
    <property type="match status" value="1"/>
</dbReference>
<dbReference type="InterPro" id="IPR020806">
    <property type="entry name" value="PKS_PP-bd"/>
</dbReference>
<dbReference type="InterPro" id="IPR041618">
    <property type="entry name" value="PKS_DE"/>
</dbReference>
<dbReference type="InterPro" id="IPR036291">
    <property type="entry name" value="NAD(P)-bd_dom_sf"/>
</dbReference>
<dbReference type="Pfam" id="PF18369">
    <property type="entry name" value="PKS_DE"/>
    <property type="match status" value="1"/>
</dbReference>
<keyword evidence="6" id="KW-1185">Reference proteome</keyword>
<dbReference type="PROSITE" id="PS50075">
    <property type="entry name" value="CARRIER"/>
    <property type="match status" value="1"/>
</dbReference>
<accession>A0A1I2CNK1</accession>
<dbReference type="InterPro" id="IPR014043">
    <property type="entry name" value="Acyl_transferase_dom"/>
</dbReference>
<dbReference type="GO" id="GO:0005886">
    <property type="term" value="C:plasma membrane"/>
    <property type="evidence" value="ECO:0007669"/>
    <property type="project" value="TreeGrafter"/>
</dbReference>
<dbReference type="Pfam" id="PF08659">
    <property type="entry name" value="KR"/>
    <property type="match status" value="1"/>
</dbReference>
<dbReference type="SMART" id="SM00827">
    <property type="entry name" value="PKS_AT"/>
    <property type="match status" value="1"/>
</dbReference>
<sequence>MAGGSLPQGAVRVAACRERVVWVFPGQGGQHPGMCRSLLGDEVFRAALVECDGVLRPYTGFSVVELLEQDDEVQREWFDRVTVVQPVLFAVGVALSRVWGCWGVSPDVVVGHSQGEVAAAVVAGVLSLAEGARVVGVRSRLVAGLAGDGGMASVALPVDQVRRRLHEWGGALSVAVVNTAESTVVAGDRQELEEFLAVLEGEGVYCRRIAVDYASHSPQVDPVLESVRSELADLVPGSGDVPVFSTVRGARVDGSELDGDYWADNLREPVRLDLALEDLAAGEETVFLELGAHPLLVGPLGGAGHMAVGSLHRDEDGASRLRQAAAELFAHGIPVEWDRVYAGTGARVVDLPTYAFQHQHYWLDVTPPTPNGASNGTGVVEEPLWEAVRAHEVDTVADMLEIPDQRHEDLAALLPHLARWRTRRAANAELVNWLYEEQWIPAPSHGDVIPPSGTWLLLSEQPGAQRAESIAAAVEAAGAEVLRLELADDPDEAATRLASAAADTPLSGVLLVAGAESDVPSEPSLESDPQVTSRLTRCVVRLRSIVRTLREVSGDAPLWLLTTGAVGTASDTPEGELHDPSRSALWGLGRVVGLEHPDLLGGLVDLPAGPLDRTTTDALIAALTADDAEDQLALRPDRNGSVRRLVRRVVRARPEVEVADSGFALAGTVLVTGGTGGLGARTARWLAECAREQLHLVLTSRSGAAAPGAAALREELEGLGARVTLACCDVADRDALEQLLGDLDEPVRAVFHAAGATEPRPLASHDTAYVEGELSAKVAGAANLHALLDSEPLEAFVLYGSLAGFWGSGEQGAYAAANAFLDGLTRRRRARGVPATIVHWGSWGEGGMVSAETDAQLRRRGIPPMAPEVAIRGLELALRDGRPALAVADVEWSSFTSSYAAGRPRPLLHGVDEARRALEGETHQDDDHDRAATRLGERLRAVPVDKREETVLEAVRAEIAAVFGMSEAAAVPSDRPLRESGLDSMMAVQMRNRLAVLCGTKLPPSLLFDYPTPEDLAAYLTHLLRDEVDDLTGLESVLERLEHLPDETLRQPRFSRRITALTRRLESHETTAEPRSDSEIRTSVADVSDDDLLTFIDQEIEDL</sequence>
<dbReference type="RefSeq" id="WP_092930239.1">
    <property type="nucleotide sequence ID" value="NZ_FOMZ01000027.1"/>
</dbReference>
<organism evidence="5 6">
    <name type="scientific">Actinopolyspora alba</name>
    <dbReference type="NCBI Taxonomy" id="673379"/>
    <lineage>
        <taxon>Bacteria</taxon>
        <taxon>Bacillati</taxon>
        <taxon>Actinomycetota</taxon>
        <taxon>Actinomycetes</taxon>
        <taxon>Actinopolysporales</taxon>
        <taxon>Actinopolysporaceae</taxon>
        <taxon>Actinopolyspora</taxon>
        <taxon>Actinopolyspora alba group</taxon>
    </lineage>
</organism>
<dbReference type="InterPro" id="IPR016035">
    <property type="entry name" value="Acyl_Trfase/lysoPLipase"/>
</dbReference>
<dbReference type="PANTHER" id="PTHR43775">
    <property type="entry name" value="FATTY ACID SYNTHASE"/>
    <property type="match status" value="1"/>
</dbReference>
<dbReference type="Gene3D" id="3.40.50.720">
    <property type="entry name" value="NAD(P)-binding Rossmann-like Domain"/>
    <property type="match status" value="1"/>
</dbReference>
<dbReference type="InterPro" id="IPR016036">
    <property type="entry name" value="Malonyl_transacylase_ACP-bd"/>
</dbReference>
<dbReference type="GO" id="GO:0031177">
    <property type="term" value="F:phosphopantetheine binding"/>
    <property type="evidence" value="ECO:0007669"/>
    <property type="project" value="InterPro"/>
</dbReference>
<dbReference type="Proteomes" id="UP000198716">
    <property type="component" value="Unassembled WGS sequence"/>
</dbReference>
<dbReference type="InterPro" id="IPR009081">
    <property type="entry name" value="PP-bd_ACP"/>
</dbReference>
<dbReference type="PROSITE" id="PS00012">
    <property type="entry name" value="PHOSPHOPANTETHEINE"/>
    <property type="match status" value="1"/>
</dbReference>
<dbReference type="Pfam" id="PF00698">
    <property type="entry name" value="Acyl_transf_1"/>
    <property type="match status" value="1"/>
</dbReference>
<dbReference type="InterPro" id="IPR013968">
    <property type="entry name" value="PKS_KR"/>
</dbReference>
<gene>
    <name evidence="5" type="ORF">SAMN04487819_1272</name>
</gene>
<feature type="domain" description="Carrier" evidence="4">
    <location>
        <begin position="946"/>
        <end position="1024"/>
    </location>
</feature>
<protein>
    <submittedName>
        <fullName evidence="5">Phosphopantetheine attachment site</fullName>
    </submittedName>
</protein>
<dbReference type="GO" id="GO:0071770">
    <property type="term" value="P:DIM/DIP cell wall layer assembly"/>
    <property type="evidence" value="ECO:0007669"/>
    <property type="project" value="TreeGrafter"/>
</dbReference>
<dbReference type="Gene3D" id="3.30.70.3290">
    <property type="match status" value="1"/>
</dbReference>
<dbReference type="SMART" id="SM00823">
    <property type="entry name" value="PKS_PP"/>
    <property type="match status" value="1"/>
</dbReference>
<dbReference type="SUPFAM" id="SSF52151">
    <property type="entry name" value="FabD/lysophospholipase-like"/>
    <property type="match status" value="1"/>
</dbReference>
<dbReference type="InterPro" id="IPR001227">
    <property type="entry name" value="Ac_transferase_dom_sf"/>
</dbReference>
<evidence type="ECO:0000313" key="6">
    <source>
        <dbReference type="Proteomes" id="UP000198716"/>
    </source>
</evidence>
<dbReference type="SUPFAM" id="SSF55048">
    <property type="entry name" value="Probable ACP-binding domain of malonyl-CoA ACP transacylase"/>
    <property type="match status" value="1"/>
</dbReference>
<evidence type="ECO:0000256" key="3">
    <source>
        <dbReference type="ARBA" id="ARBA00022679"/>
    </source>
</evidence>
<dbReference type="FunFam" id="1.10.1200.10:FF:000007">
    <property type="entry name" value="Probable polyketide synthase pks17"/>
    <property type="match status" value="1"/>
</dbReference>
<dbReference type="Gene3D" id="3.40.366.10">
    <property type="entry name" value="Malonyl-Coenzyme A Acyl Carrier Protein, domain 2"/>
    <property type="match status" value="1"/>
</dbReference>
<dbReference type="InterPro" id="IPR036736">
    <property type="entry name" value="ACP-like_sf"/>
</dbReference>
<dbReference type="PANTHER" id="PTHR43775:SF37">
    <property type="entry name" value="SI:DKEY-61P9.11"/>
    <property type="match status" value="1"/>
</dbReference>
<reference evidence="6" key="1">
    <citation type="submission" date="2016-10" db="EMBL/GenBank/DDBJ databases">
        <authorList>
            <person name="Varghese N."/>
            <person name="Submissions S."/>
        </authorList>
    </citation>
    <scope>NUCLEOTIDE SEQUENCE [LARGE SCALE GENOMIC DNA]</scope>
    <source>
        <strain evidence="6">DSM 45004</strain>
    </source>
</reference>
<dbReference type="Gene3D" id="1.10.1200.10">
    <property type="entry name" value="ACP-like"/>
    <property type="match status" value="1"/>
</dbReference>
<evidence type="ECO:0000259" key="4">
    <source>
        <dbReference type="PROSITE" id="PS50075"/>
    </source>
</evidence>
<proteinExistence type="predicted"/>
<dbReference type="InterPro" id="IPR050091">
    <property type="entry name" value="PKS_NRPS_Biosynth_Enz"/>
</dbReference>
<keyword evidence="2" id="KW-0597">Phosphoprotein</keyword>
<dbReference type="CDD" id="cd08952">
    <property type="entry name" value="KR_1_SDR_x"/>
    <property type="match status" value="1"/>
</dbReference>
<evidence type="ECO:0000256" key="1">
    <source>
        <dbReference type="ARBA" id="ARBA00022450"/>
    </source>
</evidence>
<keyword evidence="1" id="KW-0596">Phosphopantetheine</keyword>
<evidence type="ECO:0000313" key="5">
    <source>
        <dbReference type="EMBL" id="SFE69363.1"/>
    </source>
</evidence>
<dbReference type="AlphaFoldDB" id="A0A1I2CNK1"/>
<dbReference type="Pfam" id="PF00550">
    <property type="entry name" value="PP-binding"/>
    <property type="match status" value="1"/>
</dbReference>
<dbReference type="InterPro" id="IPR057326">
    <property type="entry name" value="KR_dom"/>
</dbReference>
<dbReference type="GO" id="GO:0005737">
    <property type="term" value="C:cytoplasm"/>
    <property type="evidence" value="ECO:0007669"/>
    <property type="project" value="TreeGrafter"/>
</dbReference>
<dbReference type="GO" id="GO:0004312">
    <property type="term" value="F:fatty acid synthase activity"/>
    <property type="evidence" value="ECO:0007669"/>
    <property type="project" value="TreeGrafter"/>
</dbReference>
<evidence type="ECO:0000256" key="2">
    <source>
        <dbReference type="ARBA" id="ARBA00022553"/>
    </source>
</evidence>
<dbReference type="SMART" id="SM00822">
    <property type="entry name" value="PKS_KR"/>
    <property type="match status" value="1"/>
</dbReference>
<name>A0A1I2CNK1_9ACTN</name>
<dbReference type="GO" id="GO:0006633">
    <property type="term" value="P:fatty acid biosynthetic process"/>
    <property type="evidence" value="ECO:0007669"/>
    <property type="project" value="TreeGrafter"/>
</dbReference>
<dbReference type="EMBL" id="FOMZ01000027">
    <property type="protein sequence ID" value="SFE69363.1"/>
    <property type="molecule type" value="Genomic_DNA"/>
</dbReference>
<keyword evidence="3" id="KW-0808">Transferase</keyword>
<dbReference type="SMART" id="SM01294">
    <property type="entry name" value="PKS_PP_betabranch"/>
    <property type="match status" value="1"/>
</dbReference>
<dbReference type="SUPFAM" id="SSF51735">
    <property type="entry name" value="NAD(P)-binding Rossmann-fold domains"/>
    <property type="match status" value="2"/>
</dbReference>
<dbReference type="InterPro" id="IPR006162">
    <property type="entry name" value="Ppantetheine_attach_site"/>
</dbReference>